<dbReference type="Proteomes" id="UP000183894">
    <property type="component" value="Unassembled WGS sequence"/>
</dbReference>
<dbReference type="InterPro" id="IPR045397">
    <property type="entry name" value="TumE-like"/>
</dbReference>
<protein>
    <submittedName>
        <fullName evidence="1">Uncharacterized protein</fullName>
    </submittedName>
</protein>
<dbReference type="AlphaFoldDB" id="A0A1H7USR6"/>
<sequence length="156" mass="17451">MVMGNGSAIDAASIDASVSMMQKQLGKGVHRVQYKHTQGGQFEQRNGRPRDARVTVTPGIHQAGGYFDIQWWENGDYKYHYREDGLEFRFGREASNQNTAMPVRHFHPPADLTKHQPSCIEGGQPPERVTLAVLITWWAAVKDGDETVLNTQDGLS</sequence>
<evidence type="ECO:0000313" key="2">
    <source>
        <dbReference type="Proteomes" id="UP000183894"/>
    </source>
</evidence>
<dbReference type="EMBL" id="FOAD01000014">
    <property type="protein sequence ID" value="SEL99846.1"/>
    <property type="molecule type" value="Genomic_DNA"/>
</dbReference>
<gene>
    <name evidence="1" type="ORF">SAMN04488691_11416</name>
</gene>
<dbReference type="RefSeq" id="WP_170836955.1">
    <property type="nucleotide sequence ID" value="NZ_FOAD01000014.1"/>
</dbReference>
<evidence type="ECO:0000313" key="1">
    <source>
        <dbReference type="EMBL" id="SEL99846.1"/>
    </source>
</evidence>
<accession>A0A1H7USR6</accession>
<dbReference type="Pfam" id="PF20126">
    <property type="entry name" value="TumE"/>
    <property type="match status" value="1"/>
</dbReference>
<organism evidence="1 2">
    <name type="scientific">Haloferax larsenii</name>
    <dbReference type="NCBI Taxonomy" id="302484"/>
    <lineage>
        <taxon>Archaea</taxon>
        <taxon>Methanobacteriati</taxon>
        <taxon>Methanobacteriota</taxon>
        <taxon>Stenosarchaea group</taxon>
        <taxon>Halobacteria</taxon>
        <taxon>Halobacteriales</taxon>
        <taxon>Haloferacaceae</taxon>
        <taxon>Haloferax</taxon>
    </lineage>
</organism>
<proteinExistence type="predicted"/>
<name>A0A1H7USR6_HALLR</name>
<reference evidence="1 2" key="1">
    <citation type="submission" date="2016-10" db="EMBL/GenBank/DDBJ databases">
        <authorList>
            <person name="de Groot N.N."/>
        </authorList>
    </citation>
    <scope>NUCLEOTIDE SEQUENCE [LARGE SCALE GENOMIC DNA]</scope>
    <source>
        <strain evidence="1 2">CDM_5</strain>
    </source>
</reference>